<evidence type="ECO:0000313" key="2">
    <source>
        <dbReference type="EMBL" id="KRZ18666.1"/>
    </source>
</evidence>
<protein>
    <submittedName>
        <fullName evidence="2">Uncharacterized protein</fullName>
    </submittedName>
</protein>
<feature type="region of interest" description="Disordered" evidence="1">
    <location>
        <begin position="1"/>
        <end position="25"/>
    </location>
</feature>
<dbReference type="Proteomes" id="UP000055024">
    <property type="component" value="Unassembled WGS sequence"/>
</dbReference>
<gene>
    <name evidence="2" type="ORF">T11_14380</name>
</gene>
<name>A0A0V1I722_9BILA</name>
<evidence type="ECO:0000256" key="1">
    <source>
        <dbReference type="SAM" id="MobiDB-lite"/>
    </source>
</evidence>
<sequence length="95" mass="11135">MKLPVTVHRSTTKRKHPPAVSARRTNRGIHCQKNARVRVKCWSEANIRGFAKMILSDLRTPGCKKMHLILHHLQTTRRSPFYLKRKHRIQLAYGN</sequence>
<reference evidence="2 3" key="1">
    <citation type="submission" date="2015-01" db="EMBL/GenBank/DDBJ databases">
        <title>Evolution of Trichinella species and genotypes.</title>
        <authorList>
            <person name="Korhonen P.K."/>
            <person name="Edoardo P."/>
            <person name="Giuseppe L.R."/>
            <person name="Gasser R.B."/>
        </authorList>
    </citation>
    <scope>NUCLEOTIDE SEQUENCE [LARGE SCALE GENOMIC DNA]</scope>
    <source>
        <strain evidence="2">ISS1029</strain>
    </source>
</reference>
<comment type="caution">
    <text evidence="2">The sequence shown here is derived from an EMBL/GenBank/DDBJ whole genome shotgun (WGS) entry which is preliminary data.</text>
</comment>
<evidence type="ECO:0000313" key="3">
    <source>
        <dbReference type="Proteomes" id="UP000055024"/>
    </source>
</evidence>
<accession>A0A0V1I722</accession>
<dbReference type="EMBL" id="JYDP01000002">
    <property type="protein sequence ID" value="KRZ18666.1"/>
    <property type="molecule type" value="Genomic_DNA"/>
</dbReference>
<keyword evidence="3" id="KW-1185">Reference proteome</keyword>
<organism evidence="2 3">
    <name type="scientific">Trichinella zimbabwensis</name>
    <dbReference type="NCBI Taxonomy" id="268475"/>
    <lineage>
        <taxon>Eukaryota</taxon>
        <taxon>Metazoa</taxon>
        <taxon>Ecdysozoa</taxon>
        <taxon>Nematoda</taxon>
        <taxon>Enoplea</taxon>
        <taxon>Dorylaimia</taxon>
        <taxon>Trichinellida</taxon>
        <taxon>Trichinellidae</taxon>
        <taxon>Trichinella</taxon>
    </lineage>
</organism>
<proteinExistence type="predicted"/>
<dbReference type="AlphaFoldDB" id="A0A0V1I722"/>